<reference evidence="1 2" key="1">
    <citation type="submission" date="2020-10" db="EMBL/GenBank/DDBJ databases">
        <title>Mucilaginibacter mali sp. nov., isolated from rhizosphere soil of apple orchard.</title>
        <authorList>
            <person name="Lee J.-S."/>
            <person name="Kim H.S."/>
            <person name="Kim J.-S."/>
        </authorList>
    </citation>
    <scope>NUCLEOTIDE SEQUENCE [LARGE SCALE GENOMIC DNA]</scope>
    <source>
        <strain evidence="1 2">KCTC 23157</strain>
    </source>
</reference>
<proteinExistence type="predicted"/>
<gene>
    <name evidence="1" type="ORF">IRJ18_05940</name>
</gene>
<organism evidence="1 2">
    <name type="scientific">Mucilaginibacter boryungensis</name>
    <dbReference type="NCBI Taxonomy" id="768480"/>
    <lineage>
        <taxon>Bacteria</taxon>
        <taxon>Pseudomonadati</taxon>
        <taxon>Bacteroidota</taxon>
        <taxon>Sphingobacteriia</taxon>
        <taxon>Sphingobacteriales</taxon>
        <taxon>Sphingobacteriaceae</taxon>
        <taxon>Mucilaginibacter</taxon>
    </lineage>
</organism>
<evidence type="ECO:0008006" key="3">
    <source>
        <dbReference type="Google" id="ProtNLM"/>
    </source>
</evidence>
<keyword evidence="2" id="KW-1185">Reference proteome</keyword>
<sequence length="284" mass="31772">MRDYSSISPSAKGLLLMKGLTDIPFMADAVKLVWGHGADAALDKKGQDTTFLKRLIHFEARYKAVNNLLESLGGDNILEISSGFSFRGLDRALHYPQVTFIDTDLPGVIEDKNDIINDLIANRSLDLQGELLVMPMNALDEASVTETISHFPPGPLTILNEGLLVYFNTEEKKQLCHIIRQVLTERGGYWITADIYIRIDGVRTASDQFSQFLRSHNVEENKFESFEQAEAFFAEQGLKIHKKADGIQGQLSSLKYLSPDIIDELSQQAANMGRIRETWALVPA</sequence>
<dbReference type="Proteomes" id="UP000632774">
    <property type="component" value="Unassembled WGS sequence"/>
</dbReference>
<dbReference type="Gene3D" id="3.40.50.150">
    <property type="entry name" value="Vaccinia Virus protein VP39"/>
    <property type="match status" value="1"/>
</dbReference>
<evidence type="ECO:0000313" key="2">
    <source>
        <dbReference type="Proteomes" id="UP000632774"/>
    </source>
</evidence>
<protein>
    <recommendedName>
        <fullName evidence="3">O-methyltransferase involved in polyketide biosynthesis</fullName>
    </recommendedName>
</protein>
<dbReference type="EMBL" id="JADFFM010000001">
    <property type="protein sequence ID" value="MBE9665894.1"/>
    <property type="molecule type" value="Genomic_DNA"/>
</dbReference>
<comment type="caution">
    <text evidence="1">The sequence shown here is derived from an EMBL/GenBank/DDBJ whole genome shotgun (WGS) entry which is preliminary data.</text>
</comment>
<evidence type="ECO:0000313" key="1">
    <source>
        <dbReference type="EMBL" id="MBE9665894.1"/>
    </source>
</evidence>
<name>A0ABR9XET6_9SPHI</name>
<dbReference type="InterPro" id="IPR029063">
    <property type="entry name" value="SAM-dependent_MTases_sf"/>
</dbReference>
<dbReference type="RefSeq" id="WP_194105276.1">
    <property type="nucleotide sequence ID" value="NZ_JADFFM010000001.1"/>
</dbReference>
<accession>A0ABR9XET6</accession>
<dbReference type="SUPFAM" id="SSF53335">
    <property type="entry name" value="S-adenosyl-L-methionine-dependent methyltransferases"/>
    <property type="match status" value="1"/>
</dbReference>